<dbReference type="EMBL" id="JADIMG010000066">
    <property type="protein sequence ID" value="MBO8459979.1"/>
    <property type="molecule type" value="Genomic_DNA"/>
</dbReference>
<dbReference type="AlphaFoldDB" id="A0A9D9N4H6"/>
<evidence type="ECO:0000256" key="2">
    <source>
        <dbReference type="ARBA" id="ARBA00023136"/>
    </source>
</evidence>
<dbReference type="PROSITE" id="PS51123">
    <property type="entry name" value="OMPA_2"/>
    <property type="match status" value="1"/>
</dbReference>
<gene>
    <name evidence="7" type="ORF">IAA73_06590</name>
</gene>
<reference evidence="7" key="1">
    <citation type="submission" date="2020-10" db="EMBL/GenBank/DDBJ databases">
        <authorList>
            <person name="Gilroy R."/>
        </authorList>
    </citation>
    <scope>NUCLEOTIDE SEQUENCE</scope>
    <source>
        <strain evidence="7">G3-3990</strain>
    </source>
</reference>
<feature type="transmembrane region" description="Helical" evidence="5">
    <location>
        <begin position="128"/>
        <end position="148"/>
    </location>
</feature>
<evidence type="ECO:0000256" key="3">
    <source>
        <dbReference type="ARBA" id="ARBA00023237"/>
    </source>
</evidence>
<dbReference type="CDD" id="cd07185">
    <property type="entry name" value="OmpA_C-like"/>
    <property type="match status" value="1"/>
</dbReference>
<proteinExistence type="predicted"/>
<evidence type="ECO:0000256" key="4">
    <source>
        <dbReference type="PROSITE-ProRule" id="PRU00473"/>
    </source>
</evidence>
<dbReference type="Gene3D" id="3.30.1330.60">
    <property type="entry name" value="OmpA-like domain"/>
    <property type="match status" value="1"/>
</dbReference>
<comment type="caution">
    <text evidence="7">The sequence shown here is derived from an EMBL/GenBank/DDBJ whole genome shotgun (WGS) entry which is preliminary data.</text>
</comment>
<comment type="subcellular location">
    <subcellularLocation>
        <location evidence="1">Cell outer membrane</location>
    </subcellularLocation>
</comment>
<keyword evidence="5" id="KW-0812">Transmembrane</keyword>
<keyword evidence="5" id="KW-1133">Transmembrane helix</keyword>
<keyword evidence="3" id="KW-0998">Cell outer membrane</keyword>
<sequence length="282" mass="31702">MHAYLTMYPHATLEDMKKAFPDSLNPDSGVKINFVDLKEIKSVQSEDWNGFFTDEECLLHLQDGRKVAVVSMWTKPSFERLVNWAKQYGIVVAKFEAADKGGKKGGYRLEYLNGYVPPVPEEKSKSKLWVIILVLVIVVAALLGWLFMRPKQVQVVEKVVVDTVYVQQIAEIEANFNAAQFEQGKAELNQDAKFVLHDLAKVLNQNPQLRLRIEGHTSAEGNADLNMKLSEERAQAAVDFLVGYEGVDANRLEAVGCGSNKLKNADDPMSSENRRTEFIVIK</sequence>
<evidence type="ECO:0000259" key="6">
    <source>
        <dbReference type="PROSITE" id="PS51123"/>
    </source>
</evidence>
<accession>A0A9D9N4H6</accession>
<dbReference type="InterPro" id="IPR006665">
    <property type="entry name" value="OmpA-like"/>
</dbReference>
<dbReference type="PANTHER" id="PTHR30329:SF21">
    <property type="entry name" value="LIPOPROTEIN YIAD-RELATED"/>
    <property type="match status" value="1"/>
</dbReference>
<dbReference type="SUPFAM" id="SSF103088">
    <property type="entry name" value="OmpA-like"/>
    <property type="match status" value="1"/>
</dbReference>
<dbReference type="PANTHER" id="PTHR30329">
    <property type="entry name" value="STATOR ELEMENT OF FLAGELLAR MOTOR COMPLEX"/>
    <property type="match status" value="1"/>
</dbReference>
<dbReference type="Proteomes" id="UP000823641">
    <property type="component" value="Unassembled WGS sequence"/>
</dbReference>
<dbReference type="InterPro" id="IPR006664">
    <property type="entry name" value="OMP_bac"/>
</dbReference>
<evidence type="ECO:0000313" key="8">
    <source>
        <dbReference type="Proteomes" id="UP000823641"/>
    </source>
</evidence>
<keyword evidence="2 4" id="KW-0472">Membrane</keyword>
<protein>
    <submittedName>
        <fullName evidence="7">OmpA family protein</fullName>
    </submittedName>
</protein>
<name>A0A9D9N4H6_9BACT</name>
<dbReference type="PRINTS" id="PR01021">
    <property type="entry name" value="OMPADOMAIN"/>
</dbReference>
<reference evidence="7" key="2">
    <citation type="journal article" date="2021" name="PeerJ">
        <title>Extensive microbial diversity within the chicken gut microbiome revealed by metagenomics and culture.</title>
        <authorList>
            <person name="Gilroy R."/>
            <person name="Ravi A."/>
            <person name="Getino M."/>
            <person name="Pursley I."/>
            <person name="Horton D.L."/>
            <person name="Alikhan N.F."/>
            <person name="Baker D."/>
            <person name="Gharbi K."/>
            <person name="Hall N."/>
            <person name="Watson M."/>
            <person name="Adriaenssens E.M."/>
            <person name="Foster-Nyarko E."/>
            <person name="Jarju S."/>
            <person name="Secka A."/>
            <person name="Antonio M."/>
            <person name="Oren A."/>
            <person name="Chaudhuri R.R."/>
            <person name="La Ragione R."/>
            <person name="Hildebrand F."/>
            <person name="Pallen M.J."/>
        </authorList>
    </citation>
    <scope>NUCLEOTIDE SEQUENCE</scope>
    <source>
        <strain evidence="7">G3-3990</strain>
    </source>
</reference>
<dbReference type="Pfam" id="PF00691">
    <property type="entry name" value="OmpA"/>
    <property type="match status" value="1"/>
</dbReference>
<feature type="domain" description="OmpA-like" evidence="6">
    <location>
        <begin position="168"/>
        <end position="282"/>
    </location>
</feature>
<organism evidence="7 8">
    <name type="scientific">Candidatus Gallipaludibacter merdavium</name>
    <dbReference type="NCBI Taxonomy" id="2840839"/>
    <lineage>
        <taxon>Bacteria</taxon>
        <taxon>Pseudomonadati</taxon>
        <taxon>Bacteroidota</taxon>
        <taxon>Bacteroidia</taxon>
        <taxon>Bacteroidales</taxon>
        <taxon>Candidatus Gallipaludibacter</taxon>
    </lineage>
</organism>
<evidence type="ECO:0000256" key="1">
    <source>
        <dbReference type="ARBA" id="ARBA00004442"/>
    </source>
</evidence>
<dbReference type="InterPro" id="IPR050330">
    <property type="entry name" value="Bact_OuterMem_StrucFunc"/>
</dbReference>
<evidence type="ECO:0000313" key="7">
    <source>
        <dbReference type="EMBL" id="MBO8459979.1"/>
    </source>
</evidence>
<dbReference type="GO" id="GO:0009279">
    <property type="term" value="C:cell outer membrane"/>
    <property type="evidence" value="ECO:0007669"/>
    <property type="project" value="UniProtKB-SubCell"/>
</dbReference>
<dbReference type="InterPro" id="IPR036737">
    <property type="entry name" value="OmpA-like_sf"/>
</dbReference>
<evidence type="ECO:0000256" key="5">
    <source>
        <dbReference type="SAM" id="Phobius"/>
    </source>
</evidence>